<dbReference type="PROSITE" id="PS51318">
    <property type="entry name" value="TAT"/>
    <property type="match status" value="1"/>
</dbReference>
<dbReference type="Pfam" id="PF11984">
    <property type="entry name" value="DUF3485"/>
    <property type="match status" value="1"/>
</dbReference>
<comment type="caution">
    <text evidence="2">The sequence shown here is derived from an EMBL/GenBank/DDBJ whole genome shotgun (WGS) entry which is preliminary data.</text>
</comment>
<gene>
    <name evidence="2" type="primary">epsI</name>
    <name evidence="2" type="ORF">E5A73_11810</name>
</gene>
<dbReference type="InterPro" id="IPR014263">
    <property type="entry name" value="Methanolan_biosynth_EpsI"/>
</dbReference>
<dbReference type="RefSeq" id="WP_135964020.1">
    <property type="nucleotide sequence ID" value="NZ_SRXT01000004.1"/>
</dbReference>
<dbReference type="Proteomes" id="UP000306147">
    <property type="component" value="Unassembled WGS sequence"/>
</dbReference>
<protein>
    <submittedName>
        <fullName evidence="2">EpsI family protein</fullName>
    </submittedName>
</protein>
<evidence type="ECO:0000313" key="3">
    <source>
        <dbReference type="Proteomes" id="UP000306147"/>
    </source>
</evidence>
<evidence type="ECO:0000313" key="2">
    <source>
        <dbReference type="EMBL" id="TGX53514.1"/>
    </source>
</evidence>
<dbReference type="EMBL" id="SRXT01000004">
    <property type="protein sequence ID" value="TGX53514.1"/>
    <property type="molecule type" value="Genomic_DNA"/>
</dbReference>
<dbReference type="OrthoDB" id="8208147at2"/>
<dbReference type="NCBIfam" id="NF045608">
    <property type="entry name" value="EpsI_type_V"/>
    <property type="match status" value="1"/>
</dbReference>
<proteinExistence type="predicted"/>
<name>A0A4S1XB12_9SPHN</name>
<dbReference type="NCBIfam" id="TIGR02914">
    <property type="entry name" value="EpsI_fam"/>
    <property type="match status" value="1"/>
</dbReference>
<evidence type="ECO:0000259" key="1">
    <source>
        <dbReference type="Pfam" id="PF11984"/>
    </source>
</evidence>
<reference evidence="2 3" key="1">
    <citation type="submission" date="2019-04" db="EMBL/GenBank/DDBJ databases">
        <title>Sphingomonas psychrotolerans sp. nov., isolated from soil in the Tianshan Mountains, Xinjiang, China.</title>
        <authorList>
            <person name="Luo Y."/>
            <person name="Sheng H."/>
        </authorList>
    </citation>
    <scope>NUCLEOTIDE SEQUENCE [LARGE SCALE GENOMIC DNA]</scope>
    <source>
        <strain evidence="2 3">ZFGT-11</strain>
    </source>
</reference>
<accession>A0A4S1XB12</accession>
<dbReference type="InterPro" id="IPR006311">
    <property type="entry name" value="TAT_signal"/>
</dbReference>
<keyword evidence="3" id="KW-1185">Reference proteome</keyword>
<dbReference type="InterPro" id="IPR054654">
    <property type="entry name" value="EpsI_type_V_pred"/>
</dbReference>
<sequence length="224" mass="24066">MTEVDRRAFIVGAMLAGGGAAAALARPVAPPSPISQEQLDAAVPLALGDYHAAPGFDAVLPSRDELSKRIYDRYLARGYVAPGKPAVTLVIAYGSTQDYGLQLHRPETCYPASGWSIGETERLPVQIGPRTVSTSTLSAARPGRVEQILYWTRIGSMFPESEWASRIEILKRGLTRDLPDGVLVRLSTSAQPKAFAIDTLVQFNSLLVEALAGPGRRLLLGRGI</sequence>
<feature type="domain" description="Methanolan biosynthesis EpsI" evidence="1">
    <location>
        <begin position="11"/>
        <end position="211"/>
    </location>
</feature>
<organism evidence="2 3">
    <name type="scientific">Sphingomonas gei</name>
    <dbReference type="NCBI Taxonomy" id="1395960"/>
    <lineage>
        <taxon>Bacteria</taxon>
        <taxon>Pseudomonadati</taxon>
        <taxon>Pseudomonadota</taxon>
        <taxon>Alphaproteobacteria</taxon>
        <taxon>Sphingomonadales</taxon>
        <taxon>Sphingomonadaceae</taxon>
        <taxon>Sphingomonas</taxon>
    </lineage>
</organism>
<dbReference type="AlphaFoldDB" id="A0A4S1XB12"/>